<evidence type="ECO:0000259" key="10">
    <source>
        <dbReference type="PROSITE" id="PS50011"/>
    </source>
</evidence>
<keyword evidence="8" id="KW-0472">Membrane</keyword>
<dbReference type="GO" id="GO:0005524">
    <property type="term" value="F:ATP binding"/>
    <property type="evidence" value="ECO:0007669"/>
    <property type="project" value="InterPro"/>
</dbReference>
<evidence type="ECO:0000256" key="4">
    <source>
        <dbReference type="ARBA" id="ARBA00022475"/>
    </source>
</evidence>
<comment type="caution">
    <text evidence="11">The sequence shown here is derived from an EMBL/GenBank/DDBJ whole genome shotgun (WGS) entry which is preliminary data.</text>
</comment>
<keyword evidence="7 9" id="KW-0040">ANK repeat</keyword>
<dbReference type="FunFam" id="1.25.40.20:FF:000050">
    <property type="entry name" value="integrin-linked protein kinase"/>
    <property type="match status" value="1"/>
</dbReference>
<dbReference type="Proteomes" id="UP000245119">
    <property type="component" value="Linkage Group LG3"/>
</dbReference>
<dbReference type="GO" id="GO:0005886">
    <property type="term" value="C:plasma membrane"/>
    <property type="evidence" value="ECO:0007669"/>
    <property type="project" value="UniProtKB-SubCell"/>
</dbReference>
<dbReference type="GO" id="GO:0001725">
    <property type="term" value="C:stress fiber"/>
    <property type="evidence" value="ECO:0007669"/>
    <property type="project" value="TreeGrafter"/>
</dbReference>
<accession>A0A2T7PNT8</accession>
<dbReference type="GO" id="GO:0007229">
    <property type="term" value="P:integrin-mediated signaling pathway"/>
    <property type="evidence" value="ECO:0007669"/>
    <property type="project" value="TreeGrafter"/>
</dbReference>
<organism evidence="11 12">
    <name type="scientific">Pomacea canaliculata</name>
    <name type="common">Golden apple snail</name>
    <dbReference type="NCBI Taxonomy" id="400727"/>
    <lineage>
        <taxon>Eukaryota</taxon>
        <taxon>Metazoa</taxon>
        <taxon>Spiralia</taxon>
        <taxon>Lophotrochozoa</taxon>
        <taxon>Mollusca</taxon>
        <taxon>Gastropoda</taxon>
        <taxon>Caenogastropoda</taxon>
        <taxon>Architaenioglossa</taxon>
        <taxon>Ampullarioidea</taxon>
        <taxon>Ampullariidae</taxon>
        <taxon>Pomacea</taxon>
    </lineage>
</organism>
<evidence type="ECO:0000256" key="6">
    <source>
        <dbReference type="ARBA" id="ARBA00022737"/>
    </source>
</evidence>
<dbReference type="PROSITE" id="PS50297">
    <property type="entry name" value="ANK_REP_REGION"/>
    <property type="match status" value="3"/>
</dbReference>
<dbReference type="GO" id="GO:0005925">
    <property type="term" value="C:focal adhesion"/>
    <property type="evidence" value="ECO:0007669"/>
    <property type="project" value="TreeGrafter"/>
</dbReference>
<dbReference type="AlphaFoldDB" id="A0A2T7PNT8"/>
<dbReference type="OrthoDB" id="6718656at2759"/>
<dbReference type="SUPFAM" id="SSF48403">
    <property type="entry name" value="Ankyrin repeat"/>
    <property type="match status" value="1"/>
</dbReference>
<dbReference type="PROSITE" id="PS50088">
    <property type="entry name" value="ANK_REPEAT"/>
    <property type="match status" value="3"/>
</dbReference>
<dbReference type="FunFam" id="3.30.200.20:FF:000245">
    <property type="entry name" value="Integrin-linked protein kinase"/>
    <property type="match status" value="1"/>
</dbReference>
<evidence type="ECO:0000256" key="5">
    <source>
        <dbReference type="ARBA" id="ARBA00022490"/>
    </source>
</evidence>
<dbReference type="InterPro" id="IPR036770">
    <property type="entry name" value="Ankyrin_rpt-contain_sf"/>
</dbReference>
<feature type="repeat" description="ANK" evidence="9">
    <location>
        <begin position="33"/>
        <end position="65"/>
    </location>
</feature>
<dbReference type="GO" id="GO:0007160">
    <property type="term" value="P:cell-matrix adhesion"/>
    <property type="evidence" value="ECO:0007669"/>
    <property type="project" value="TreeGrafter"/>
</dbReference>
<dbReference type="PIRSF" id="PIRSF000654">
    <property type="entry name" value="Integrin-linked_kinase"/>
    <property type="match status" value="1"/>
</dbReference>
<dbReference type="GO" id="GO:0030017">
    <property type="term" value="C:sarcomere"/>
    <property type="evidence" value="ECO:0007669"/>
    <property type="project" value="UniProtKB-SubCell"/>
</dbReference>
<dbReference type="Gene3D" id="3.30.200.20">
    <property type="entry name" value="Phosphorylase Kinase, domain 1"/>
    <property type="match status" value="1"/>
</dbReference>
<proteinExistence type="inferred from homology"/>
<feature type="domain" description="Protein kinase" evidence="10">
    <location>
        <begin position="192"/>
        <end position="443"/>
    </location>
</feature>
<dbReference type="PROSITE" id="PS50011">
    <property type="entry name" value="PROTEIN_KINASE_DOM"/>
    <property type="match status" value="1"/>
</dbReference>
<evidence type="ECO:0000256" key="3">
    <source>
        <dbReference type="ARBA" id="ARBA00005843"/>
    </source>
</evidence>
<evidence type="ECO:0000313" key="11">
    <source>
        <dbReference type="EMBL" id="PVD35072.1"/>
    </source>
</evidence>
<reference evidence="11 12" key="1">
    <citation type="submission" date="2018-04" db="EMBL/GenBank/DDBJ databases">
        <title>The genome of golden apple snail Pomacea canaliculata provides insight into stress tolerance and invasive adaptation.</title>
        <authorList>
            <person name="Liu C."/>
            <person name="Liu B."/>
            <person name="Ren Y."/>
            <person name="Zhang Y."/>
            <person name="Wang H."/>
            <person name="Li S."/>
            <person name="Jiang F."/>
            <person name="Yin L."/>
            <person name="Zhang G."/>
            <person name="Qian W."/>
            <person name="Fan W."/>
        </authorList>
    </citation>
    <scope>NUCLEOTIDE SEQUENCE [LARGE SCALE GENOMIC DNA]</scope>
    <source>
        <strain evidence="11">SZHN2017</strain>
        <tissue evidence="11">Muscle</tissue>
    </source>
</reference>
<comment type="similarity">
    <text evidence="3">Belongs to the protein kinase superfamily. TKL Ser/Thr protein kinase family.</text>
</comment>
<keyword evidence="6" id="KW-0677">Repeat</keyword>
<dbReference type="InterPro" id="IPR051681">
    <property type="entry name" value="Ser/Thr_Kinases-Pseudokinases"/>
</dbReference>
<evidence type="ECO:0000313" key="12">
    <source>
        <dbReference type="Proteomes" id="UP000245119"/>
    </source>
</evidence>
<name>A0A2T7PNT8_POMCA</name>
<evidence type="ECO:0000256" key="8">
    <source>
        <dbReference type="ARBA" id="ARBA00023136"/>
    </source>
</evidence>
<gene>
    <name evidence="11" type="ORF">C0Q70_06353</name>
</gene>
<dbReference type="InterPro" id="IPR002110">
    <property type="entry name" value="Ankyrin_rpt"/>
</dbReference>
<dbReference type="EMBL" id="PZQS01000003">
    <property type="protein sequence ID" value="PVD35072.1"/>
    <property type="molecule type" value="Genomic_DNA"/>
</dbReference>
<dbReference type="STRING" id="400727.A0A2T7PNT8"/>
<dbReference type="FunFam" id="1.10.510.10:FF:000187">
    <property type="entry name" value="integrin-linked protein kinase"/>
    <property type="match status" value="1"/>
</dbReference>
<sequence length="450" mass="51107">MDDIFSQVREGNAFHVRVWLDNTENDLNQGDDHRFSLLHWACREGHSNIVAMLIARGARINATNLGDDTPLHLAAAHGHQSVVQMLLQNHANINAINEHGNTPLHYACFWGYDQIAEDLVNNGALVSIANKFNDVPLDKAKPQLARMLKDRAVALGQDLSKIPFKDRSWLGYKTRSRDAMLSRHMGIDIRQLQLNGHIAATHSGETWRGNWQDNDIVAKILNVRECTKRITRDFQEEFPRLRIFNHPNVLPVLACCNQPPNLVLISQFMPFGSLYNTLHGESGIVVDVNQALRFAIDIARGMEFLHSMEPMIPNFVLTSKHVMIDEDLTARINMADYRFSFHEKGKVFSPAWMAPEALQRRPDDINTRAADMWSFAILLWELETREVPFAELSAMEVGMKVALEGLRVSIPPGISSHISRLIKICMNEEPGKRPRFDMIIPILEKMKQSS</sequence>
<evidence type="ECO:0000256" key="7">
    <source>
        <dbReference type="ARBA" id="ARBA00023043"/>
    </source>
</evidence>
<dbReference type="InterPro" id="IPR001245">
    <property type="entry name" value="Ser-Thr/Tyr_kinase_cat_dom"/>
</dbReference>
<keyword evidence="5" id="KW-0963">Cytoplasm</keyword>
<dbReference type="GO" id="GO:0004674">
    <property type="term" value="F:protein serine/threonine kinase activity"/>
    <property type="evidence" value="ECO:0007669"/>
    <property type="project" value="TreeGrafter"/>
</dbReference>
<dbReference type="SUPFAM" id="SSF56112">
    <property type="entry name" value="Protein kinase-like (PK-like)"/>
    <property type="match status" value="1"/>
</dbReference>
<dbReference type="Gene3D" id="1.10.510.10">
    <property type="entry name" value="Transferase(Phosphotransferase) domain 1"/>
    <property type="match status" value="1"/>
</dbReference>
<dbReference type="InterPro" id="IPR000719">
    <property type="entry name" value="Prot_kinase_dom"/>
</dbReference>
<feature type="repeat" description="ANK" evidence="9">
    <location>
        <begin position="99"/>
        <end position="131"/>
    </location>
</feature>
<dbReference type="SMART" id="SM00248">
    <property type="entry name" value="ANK"/>
    <property type="match status" value="3"/>
</dbReference>
<dbReference type="Pfam" id="PF07714">
    <property type="entry name" value="PK_Tyr_Ser-Thr"/>
    <property type="match status" value="1"/>
</dbReference>
<evidence type="ECO:0000256" key="1">
    <source>
        <dbReference type="ARBA" id="ARBA00004202"/>
    </source>
</evidence>
<dbReference type="GO" id="GO:0009653">
    <property type="term" value="P:anatomical structure morphogenesis"/>
    <property type="evidence" value="ECO:0007669"/>
    <property type="project" value="UniProtKB-ARBA"/>
</dbReference>
<feature type="repeat" description="ANK" evidence="9">
    <location>
        <begin position="66"/>
        <end position="98"/>
    </location>
</feature>
<dbReference type="InterPro" id="IPR011009">
    <property type="entry name" value="Kinase-like_dom_sf"/>
</dbReference>
<comment type="subcellular location">
    <subcellularLocation>
        <location evidence="1">Cell membrane</location>
        <topology evidence="1">Peripheral membrane protein</topology>
    </subcellularLocation>
    <subcellularLocation>
        <location evidence="2">Cytoplasm</location>
        <location evidence="2">Myofibril</location>
        <location evidence="2">Sarcomere</location>
    </subcellularLocation>
</comment>
<keyword evidence="12" id="KW-1185">Reference proteome</keyword>
<evidence type="ECO:0000256" key="9">
    <source>
        <dbReference type="PROSITE-ProRule" id="PRU00023"/>
    </source>
</evidence>
<dbReference type="Pfam" id="PF12796">
    <property type="entry name" value="Ank_2"/>
    <property type="match status" value="1"/>
</dbReference>
<protein>
    <recommendedName>
        <fullName evidence="10">Protein kinase domain-containing protein</fullName>
    </recommendedName>
</protein>
<evidence type="ECO:0000256" key="2">
    <source>
        <dbReference type="ARBA" id="ARBA00004204"/>
    </source>
</evidence>
<dbReference type="Gene3D" id="1.25.40.20">
    <property type="entry name" value="Ankyrin repeat-containing domain"/>
    <property type="match status" value="1"/>
</dbReference>
<dbReference type="PANTHER" id="PTHR44329:SF57">
    <property type="entry name" value="INTEGRIN-LINKED PROTEIN KINASE"/>
    <property type="match status" value="1"/>
</dbReference>
<keyword evidence="4" id="KW-1003">Cell membrane</keyword>
<dbReference type="GO" id="GO:0034446">
    <property type="term" value="P:substrate adhesion-dependent cell spreading"/>
    <property type="evidence" value="ECO:0007669"/>
    <property type="project" value="TreeGrafter"/>
</dbReference>
<dbReference type="PANTHER" id="PTHR44329">
    <property type="entry name" value="SERINE/THREONINE-PROTEIN KINASE TNNI3K-RELATED"/>
    <property type="match status" value="1"/>
</dbReference>